<dbReference type="AlphaFoldDB" id="A0A7Y2EAS9"/>
<name>A0A7Y2EAS9_UNCEI</name>
<evidence type="ECO:0000256" key="2">
    <source>
        <dbReference type="ARBA" id="ARBA00022827"/>
    </source>
</evidence>
<keyword evidence="3" id="KW-0560">Oxidoreductase</keyword>
<evidence type="ECO:0000313" key="5">
    <source>
        <dbReference type="Proteomes" id="UP000547674"/>
    </source>
</evidence>
<organism evidence="4 5">
    <name type="scientific">Eiseniibacteriota bacterium</name>
    <dbReference type="NCBI Taxonomy" id="2212470"/>
    <lineage>
        <taxon>Bacteria</taxon>
        <taxon>Candidatus Eiseniibacteriota</taxon>
    </lineage>
</organism>
<evidence type="ECO:0000313" key="4">
    <source>
        <dbReference type="EMBL" id="NNF08401.1"/>
    </source>
</evidence>
<evidence type="ECO:0000256" key="1">
    <source>
        <dbReference type="ARBA" id="ARBA00022630"/>
    </source>
</evidence>
<dbReference type="SUPFAM" id="SSF51905">
    <property type="entry name" value="FAD/NAD(P)-binding domain"/>
    <property type="match status" value="1"/>
</dbReference>
<keyword evidence="2" id="KW-0274">FAD</keyword>
<comment type="caution">
    <text evidence="4">The sequence shown here is derived from an EMBL/GenBank/DDBJ whole genome shotgun (WGS) entry which is preliminary data.</text>
</comment>
<proteinExistence type="predicted"/>
<dbReference type="PRINTS" id="PR00368">
    <property type="entry name" value="FADPNR"/>
</dbReference>
<dbReference type="EMBL" id="JABDJR010000671">
    <property type="protein sequence ID" value="NNF08401.1"/>
    <property type="molecule type" value="Genomic_DNA"/>
</dbReference>
<dbReference type="InterPro" id="IPR050346">
    <property type="entry name" value="FMO-like"/>
</dbReference>
<reference evidence="4 5" key="1">
    <citation type="submission" date="2020-03" db="EMBL/GenBank/DDBJ databases">
        <title>Metabolic flexibility allows generalist bacteria to become dominant in a frequently disturbed ecosystem.</title>
        <authorList>
            <person name="Chen Y.-J."/>
            <person name="Leung P.M."/>
            <person name="Bay S.K."/>
            <person name="Hugenholtz P."/>
            <person name="Kessler A.J."/>
            <person name="Shelley G."/>
            <person name="Waite D.W."/>
            <person name="Cook P.L."/>
            <person name="Greening C."/>
        </authorList>
    </citation>
    <scope>NUCLEOTIDE SEQUENCE [LARGE SCALE GENOMIC DNA]</scope>
    <source>
        <strain evidence="4">SS_bin_28</strain>
    </source>
</reference>
<dbReference type="GO" id="GO:0016491">
    <property type="term" value="F:oxidoreductase activity"/>
    <property type="evidence" value="ECO:0007669"/>
    <property type="project" value="UniProtKB-KW"/>
</dbReference>
<dbReference type="InterPro" id="IPR036188">
    <property type="entry name" value="FAD/NAD-bd_sf"/>
</dbReference>
<dbReference type="Gene3D" id="3.50.50.60">
    <property type="entry name" value="FAD/NAD(P)-binding domain"/>
    <property type="match status" value="1"/>
</dbReference>
<dbReference type="Pfam" id="PF13738">
    <property type="entry name" value="Pyr_redox_3"/>
    <property type="match status" value="1"/>
</dbReference>
<dbReference type="PANTHER" id="PTHR23023">
    <property type="entry name" value="DIMETHYLANILINE MONOOXYGENASE"/>
    <property type="match status" value="1"/>
</dbReference>
<sequence length="406" mass="43974">MARTGKRVAVIGAGPIGLEAALYAARSGFDVQVYEADSVGASLRDWGHVTLFTPWSMNASPLAVEALGLNFPAQETPTGAQMVSDYLEPLAALPELHDRIHTFHRVVTIGRGGLLKGEAILAAGDKRRTRQPFRILMDAPQGERIEEADFVIDTTGVYGQPNAMGRGGIPARGERFLGTRKFEGIPDVLNRDKNLFSGKKVLVVGGGLSAATTLRDLSKSDVAAVHWVNRGNNPPLVPMPNDPLPTREALVQDANSLAKNPPEHWTVYSRSQVLAFEINGGQVRVTLDSPDTSPFDVDLVVNQTGFRPKNALYRELQVHECYATQGPMALSAALMGSKGSDCTTQSSQGANTLKSPEPNFYILGNKSYGRSNNFLLRVGHEQIRDAFQLITGNPEHNLYKEPAAHA</sequence>
<keyword evidence="1" id="KW-0285">Flavoprotein</keyword>
<gene>
    <name evidence="4" type="ORF">HKN21_16695</name>
</gene>
<evidence type="ECO:0000256" key="3">
    <source>
        <dbReference type="ARBA" id="ARBA00023002"/>
    </source>
</evidence>
<accession>A0A7Y2EAS9</accession>
<protein>
    <submittedName>
        <fullName evidence="4">NAD(P)-binding domain-containing protein</fullName>
    </submittedName>
</protein>
<dbReference type="Proteomes" id="UP000547674">
    <property type="component" value="Unassembled WGS sequence"/>
</dbReference>